<accession>A0A1L9SFK3</accession>
<dbReference type="InterPro" id="IPR036188">
    <property type="entry name" value="FAD/NAD-bd_sf"/>
</dbReference>
<protein>
    <recommendedName>
        <fullName evidence="4">FAD/NAD(P)-binding domain-containing protein</fullName>
    </recommendedName>
</protein>
<dbReference type="Proteomes" id="UP000184188">
    <property type="component" value="Unassembled WGS sequence"/>
</dbReference>
<dbReference type="PRINTS" id="PR00368">
    <property type="entry name" value="FADPNR"/>
</dbReference>
<dbReference type="Pfam" id="PF07992">
    <property type="entry name" value="Pyr_redox_2"/>
    <property type="match status" value="1"/>
</dbReference>
<dbReference type="PANTHER" id="PTHR48105">
    <property type="entry name" value="THIOREDOXIN REDUCTASE 1-RELATED-RELATED"/>
    <property type="match status" value="1"/>
</dbReference>
<evidence type="ECO:0000256" key="2">
    <source>
        <dbReference type="ARBA" id="ARBA00022630"/>
    </source>
</evidence>
<evidence type="ECO:0000313" key="5">
    <source>
        <dbReference type="EMBL" id="OJJ45942.1"/>
    </source>
</evidence>
<organism evidence="5 6">
    <name type="scientific">Penicilliopsis zonata CBS 506.65</name>
    <dbReference type="NCBI Taxonomy" id="1073090"/>
    <lineage>
        <taxon>Eukaryota</taxon>
        <taxon>Fungi</taxon>
        <taxon>Dikarya</taxon>
        <taxon>Ascomycota</taxon>
        <taxon>Pezizomycotina</taxon>
        <taxon>Eurotiomycetes</taxon>
        <taxon>Eurotiomycetidae</taxon>
        <taxon>Eurotiales</taxon>
        <taxon>Aspergillaceae</taxon>
        <taxon>Penicilliopsis</taxon>
    </lineage>
</organism>
<evidence type="ECO:0000259" key="4">
    <source>
        <dbReference type="Pfam" id="PF07992"/>
    </source>
</evidence>
<comment type="similarity">
    <text evidence="1">Belongs to the class-II pyridine nucleotide-disulfide oxidoreductase family.</text>
</comment>
<dbReference type="STRING" id="1073090.A0A1L9SFK3"/>
<dbReference type="InterPro" id="IPR023753">
    <property type="entry name" value="FAD/NAD-binding_dom"/>
</dbReference>
<sequence>MSDSFDCLIVGGGPAGLATALAMGRANRTALVVDSQQYRNQGAPAMHTVLSRDGTPPGEFRRLSQAQIEAKYPLISFRAETVVAVAKTDDGGFTLTDSTGQVFRGRRLVLATGTEDIMPDLEGYAANWPEHIYQCLLCDGLEQKHRPIGVLAFDHPAYLHLSFMALQLNTDLTIFTNGPRSTDPAIAKGIATVLAVPGTRIDERRIVRLVNNGPGADAGVTVEFETGPSVTLGFLVHRPATRNRGQPLFDQLGLELTPGGEVKVDPVFLESSVKGCIVAGDTMDGIKQVAIAQGAGVRAGAVVGLQLTNEAIAKAQSTLTERR</sequence>
<keyword evidence="3" id="KW-0560">Oxidoreductase</keyword>
<dbReference type="EMBL" id="KV878344">
    <property type="protein sequence ID" value="OJJ45942.1"/>
    <property type="molecule type" value="Genomic_DNA"/>
</dbReference>
<reference evidence="6" key="1">
    <citation type="journal article" date="2017" name="Genome Biol.">
        <title>Comparative genomics reveals high biological diversity and specific adaptations in the industrially and medically important fungal genus Aspergillus.</title>
        <authorList>
            <person name="de Vries R.P."/>
            <person name="Riley R."/>
            <person name="Wiebenga A."/>
            <person name="Aguilar-Osorio G."/>
            <person name="Amillis S."/>
            <person name="Uchima C.A."/>
            <person name="Anderluh G."/>
            <person name="Asadollahi M."/>
            <person name="Askin M."/>
            <person name="Barry K."/>
            <person name="Battaglia E."/>
            <person name="Bayram O."/>
            <person name="Benocci T."/>
            <person name="Braus-Stromeyer S.A."/>
            <person name="Caldana C."/>
            <person name="Canovas D."/>
            <person name="Cerqueira G.C."/>
            <person name="Chen F."/>
            <person name="Chen W."/>
            <person name="Choi C."/>
            <person name="Clum A."/>
            <person name="Dos Santos R.A."/>
            <person name="Damasio A.R."/>
            <person name="Diallinas G."/>
            <person name="Emri T."/>
            <person name="Fekete E."/>
            <person name="Flipphi M."/>
            <person name="Freyberg S."/>
            <person name="Gallo A."/>
            <person name="Gournas C."/>
            <person name="Habgood R."/>
            <person name="Hainaut M."/>
            <person name="Harispe M.L."/>
            <person name="Henrissat B."/>
            <person name="Hilden K.S."/>
            <person name="Hope R."/>
            <person name="Hossain A."/>
            <person name="Karabika E."/>
            <person name="Karaffa L."/>
            <person name="Karanyi Z."/>
            <person name="Krasevec N."/>
            <person name="Kuo A."/>
            <person name="Kusch H."/>
            <person name="LaButti K."/>
            <person name="Lagendijk E.L."/>
            <person name="Lapidus A."/>
            <person name="Levasseur A."/>
            <person name="Lindquist E."/>
            <person name="Lipzen A."/>
            <person name="Logrieco A.F."/>
            <person name="MacCabe A."/>
            <person name="Maekelae M.R."/>
            <person name="Malavazi I."/>
            <person name="Melin P."/>
            <person name="Meyer V."/>
            <person name="Mielnichuk N."/>
            <person name="Miskei M."/>
            <person name="Molnar A.P."/>
            <person name="Mule G."/>
            <person name="Ngan C.Y."/>
            <person name="Orejas M."/>
            <person name="Orosz E."/>
            <person name="Ouedraogo J.P."/>
            <person name="Overkamp K.M."/>
            <person name="Park H.-S."/>
            <person name="Perrone G."/>
            <person name="Piumi F."/>
            <person name="Punt P.J."/>
            <person name="Ram A.F."/>
            <person name="Ramon A."/>
            <person name="Rauscher S."/>
            <person name="Record E."/>
            <person name="Riano-Pachon D.M."/>
            <person name="Robert V."/>
            <person name="Roehrig J."/>
            <person name="Ruller R."/>
            <person name="Salamov A."/>
            <person name="Salih N.S."/>
            <person name="Samson R.A."/>
            <person name="Sandor E."/>
            <person name="Sanguinetti M."/>
            <person name="Schuetze T."/>
            <person name="Sepcic K."/>
            <person name="Shelest E."/>
            <person name="Sherlock G."/>
            <person name="Sophianopoulou V."/>
            <person name="Squina F.M."/>
            <person name="Sun H."/>
            <person name="Susca A."/>
            <person name="Todd R.B."/>
            <person name="Tsang A."/>
            <person name="Unkles S.E."/>
            <person name="van de Wiele N."/>
            <person name="van Rossen-Uffink D."/>
            <person name="Oliveira J.V."/>
            <person name="Vesth T.C."/>
            <person name="Visser J."/>
            <person name="Yu J.-H."/>
            <person name="Zhou M."/>
            <person name="Andersen M.R."/>
            <person name="Archer D.B."/>
            <person name="Baker S.E."/>
            <person name="Benoit I."/>
            <person name="Brakhage A.A."/>
            <person name="Braus G.H."/>
            <person name="Fischer R."/>
            <person name="Frisvad J.C."/>
            <person name="Goldman G.H."/>
            <person name="Houbraken J."/>
            <person name="Oakley B."/>
            <person name="Pocsi I."/>
            <person name="Scazzocchio C."/>
            <person name="Seiboth B."/>
            <person name="vanKuyk P.A."/>
            <person name="Wortman J."/>
            <person name="Dyer P.S."/>
            <person name="Grigoriev I.V."/>
        </authorList>
    </citation>
    <scope>NUCLEOTIDE SEQUENCE [LARGE SCALE GENOMIC DNA]</scope>
    <source>
        <strain evidence="6">CBS 506.65</strain>
    </source>
</reference>
<proteinExistence type="inferred from homology"/>
<gene>
    <name evidence="5" type="ORF">ASPZODRAFT_133808</name>
</gene>
<dbReference type="GO" id="GO:0016491">
    <property type="term" value="F:oxidoreductase activity"/>
    <property type="evidence" value="ECO:0007669"/>
    <property type="project" value="UniProtKB-KW"/>
</dbReference>
<keyword evidence="6" id="KW-1185">Reference proteome</keyword>
<evidence type="ECO:0000256" key="1">
    <source>
        <dbReference type="ARBA" id="ARBA00009333"/>
    </source>
</evidence>
<evidence type="ECO:0000256" key="3">
    <source>
        <dbReference type="ARBA" id="ARBA00023002"/>
    </source>
</evidence>
<name>A0A1L9SFK3_9EURO</name>
<dbReference type="GO" id="GO:0097237">
    <property type="term" value="P:cellular response to toxic substance"/>
    <property type="evidence" value="ECO:0007669"/>
    <property type="project" value="UniProtKB-ARBA"/>
</dbReference>
<dbReference type="GeneID" id="34609827"/>
<keyword evidence="2" id="KW-0285">Flavoprotein</keyword>
<dbReference type="AlphaFoldDB" id="A0A1L9SFK3"/>
<evidence type="ECO:0000313" key="6">
    <source>
        <dbReference type="Proteomes" id="UP000184188"/>
    </source>
</evidence>
<dbReference type="VEuPathDB" id="FungiDB:ASPZODRAFT_133808"/>
<dbReference type="RefSeq" id="XP_022580452.1">
    <property type="nucleotide sequence ID" value="XM_022723362.1"/>
</dbReference>
<dbReference type="SUPFAM" id="SSF51905">
    <property type="entry name" value="FAD/NAD(P)-binding domain"/>
    <property type="match status" value="1"/>
</dbReference>
<feature type="domain" description="FAD/NAD(P)-binding" evidence="4">
    <location>
        <begin position="5"/>
        <end position="296"/>
    </location>
</feature>
<dbReference type="Gene3D" id="3.50.50.60">
    <property type="entry name" value="FAD/NAD(P)-binding domain"/>
    <property type="match status" value="2"/>
</dbReference>
<dbReference type="PRINTS" id="PR00469">
    <property type="entry name" value="PNDRDTASEII"/>
</dbReference>
<dbReference type="InterPro" id="IPR050097">
    <property type="entry name" value="Ferredoxin-NADP_redctase_2"/>
</dbReference>
<dbReference type="OrthoDB" id="10260355at2759"/>